<keyword evidence="4" id="KW-1185">Reference proteome</keyword>
<evidence type="ECO:0000313" key="3">
    <source>
        <dbReference type="EMBL" id="MFD0724529.1"/>
    </source>
</evidence>
<reference evidence="4" key="1">
    <citation type="journal article" date="2019" name="Int. J. Syst. Evol. Microbiol.">
        <title>The Global Catalogue of Microorganisms (GCM) 10K type strain sequencing project: providing services to taxonomists for standard genome sequencing and annotation.</title>
        <authorList>
            <consortium name="The Broad Institute Genomics Platform"/>
            <consortium name="The Broad Institute Genome Sequencing Center for Infectious Disease"/>
            <person name="Wu L."/>
            <person name="Ma J."/>
        </authorList>
    </citation>
    <scope>NUCLEOTIDE SEQUENCE [LARGE SCALE GENOMIC DNA]</scope>
    <source>
        <strain evidence="4">CCUG 55585</strain>
    </source>
</reference>
<feature type="region of interest" description="Disordered" evidence="1">
    <location>
        <begin position="56"/>
        <end position="85"/>
    </location>
</feature>
<sequence length="85" mass="8516">MSRTTARAALLPLLAACLALAACSKPEVPEHDNPPEPQAAAQPAELTQAIEQPLDKANAAQAATEAASEKQDAAIDAATGDAAGN</sequence>
<dbReference type="RefSeq" id="WP_386822184.1">
    <property type="nucleotide sequence ID" value="NZ_JBHTIF010000001.1"/>
</dbReference>
<keyword evidence="2" id="KW-0732">Signal</keyword>
<dbReference type="Proteomes" id="UP001597110">
    <property type="component" value="Unassembled WGS sequence"/>
</dbReference>
<protein>
    <recommendedName>
        <fullName evidence="5">Lipoprotein</fullName>
    </recommendedName>
</protein>
<evidence type="ECO:0000256" key="2">
    <source>
        <dbReference type="SAM" id="SignalP"/>
    </source>
</evidence>
<proteinExistence type="predicted"/>
<gene>
    <name evidence="3" type="ORF">ACFQ0E_02845</name>
</gene>
<organism evidence="3 4">
    <name type="scientific">Lysobacter brunescens</name>
    <dbReference type="NCBI Taxonomy" id="262323"/>
    <lineage>
        <taxon>Bacteria</taxon>
        <taxon>Pseudomonadati</taxon>
        <taxon>Pseudomonadota</taxon>
        <taxon>Gammaproteobacteria</taxon>
        <taxon>Lysobacterales</taxon>
        <taxon>Lysobacteraceae</taxon>
        <taxon>Lysobacter</taxon>
    </lineage>
</organism>
<name>A0ABW2Y7K1_9GAMM</name>
<feature type="compositionally biased region" description="Low complexity" evidence="1">
    <location>
        <begin position="74"/>
        <end position="85"/>
    </location>
</feature>
<feature type="signal peptide" evidence="2">
    <location>
        <begin position="1"/>
        <end position="21"/>
    </location>
</feature>
<evidence type="ECO:0000256" key="1">
    <source>
        <dbReference type="SAM" id="MobiDB-lite"/>
    </source>
</evidence>
<dbReference type="EMBL" id="JBHTIF010000001">
    <property type="protein sequence ID" value="MFD0724529.1"/>
    <property type="molecule type" value="Genomic_DNA"/>
</dbReference>
<accession>A0ABW2Y7K1</accession>
<evidence type="ECO:0000313" key="4">
    <source>
        <dbReference type="Proteomes" id="UP001597110"/>
    </source>
</evidence>
<comment type="caution">
    <text evidence="3">The sequence shown here is derived from an EMBL/GenBank/DDBJ whole genome shotgun (WGS) entry which is preliminary data.</text>
</comment>
<feature type="compositionally biased region" description="Low complexity" evidence="1">
    <location>
        <begin position="57"/>
        <end position="66"/>
    </location>
</feature>
<evidence type="ECO:0008006" key="5">
    <source>
        <dbReference type="Google" id="ProtNLM"/>
    </source>
</evidence>
<dbReference type="PROSITE" id="PS51257">
    <property type="entry name" value="PROKAR_LIPOPROTEIN"/>
    <property type="match status" value="1"/>
</dbReference>
<feature type="chain" id="PRO_5046281955" description="Lipoprotein" evidence="2">
    <location>
        <begin position="22"/>
        <end position="85"/>
    </location>
</feature>